<organism evidence="1 2">
    <name type="scientific">Strongylus vulgaris</name>
    <name type="common">Blood worm</name>
    <dbReference type="NCBI Taxonomy" id="40348"/>
    <lineage>
        <taxon>Eukaryota</taxon>
        <taxon>Metazoa</taxon>
        <taxon>Ecdysozoa</taxon>
        <taxon>Nematoda</taxon>
        <taxon>Chromadorea</taxon>
        <taxon>Rhabditida</taxon>
        <taxon>Rhabditina</taxon>
        <taxon>Rhabditomorpha</taxon>
        <taxon>Strongyloidea</taxon>
        <taxon>Strongylidae</taxon>
        <taxon>Strongylus</taxon>
    </lineage>
</organism>
<dbReference type="OrthoDB" id="5859523at2759"/>
<accession>A0A3P7J1Y9</accession>
<gene>
    <name evidence="1" type="ORF">SVUK_LOCUS8677</name>
</gene>
<evidence type="ECO:0000313" key="2">
    <source>
        <dbReference type="Proteomes" id="UP000270094"/>
    </source>
</evidence>
<evidence type="ECO:0000313" key="1">
    <source>
        <dbReference type="EMBL" id="VDM73679.1"/>
    </source>
</evidence>
<reference evidence="1 2" key="1">
    <citation type="submission" date="2018-11" db="EMBL/GenBank/DDBJ databases">
        <authorList>
            <consortium name="Pathogen Informatics"/>
        </authorList>
    </citation>
    <scope>NUCLEOTIDE SEQUENCE [LARGE SCALE GENOMIC DNA]</scope>
</reference>
<keyword evidence="2" id="KW-1185">Reference proteome</keyword>
<proteinExistence type="predicted"/>
<sequence>MCGQESVRYLSPEEMELENYNRSFAGSPVAPTPGNIRKVRLSFTVWST</sequence>
<protein>
    <submittedName>
        <fullName evidence="1">Uncharacterized protein</fullName>
    </submittedName>
</protein>
<dbReference type="AlphaFoldDB" id="A0A3P7J1Y9"/>
<dbReference type="EMBL" id="UYYB01031919">
    <property type="protein sequence ID" value="VDM73679.1"/>
    <property type="molecule type" value="Genomic_DNA"/>
</dbReference>
<name>A0A3P7J1Y9_STRVU</name>
<dbReference type="Proteomes" id="UP000270094">
    <property type="component" value="Unassembled WGS sequence"/>
</dbReference>